<organism evidence="3 4">
    <name type="scientific">Hahella chejuensis (strain KCTC 2396)</name>
    <dbReference type="NCBI Taxonomy" id="349521"/>
    <lineage>
        <taxon>Bacteria</taxon>
        <taxon>Pseudomonadati</taxon>
        <taxon>Pseudomonadota</taxon>
        <taxon>Gammaproteobacteria</taxon>
        <taxon>Oceanospirillales</taxon>
        <taxon>Hahellaceae</taxon>
        <taxon>Hahella</taxon>
    </lineage>
</organism>
<feature type="compositionally biased region" description="Low complexity" evidence="1">
    <location>
        <begin position="35"/>
        <end position="46"/>
    </location>
</feature>
<dbReference type="RefSeq" id="WP_011397057.1">
    <property type="nucleotide sequence ID" value="NC_007645.1"/>
</dbReference>
<protein>
    <submittedName>
        <fullName evidence="3">Protein containing hemolysin-type calcium-binding repeats</fullName>
    </submittedName>
</protein>
<dbReference type="PRINTS" id="PR00313">
    <property type="entry name" value="CABNDNGRPT"/>
</dbReference>
<dbReference type="AlphaFoldDB" id="Q2SH86"/>
<dbReference type="EMBL" id="CP000155">
    <property type="protein sequence ID" value="ABC29988.1"/>
    <property type="molecule type" value="Genomic_DNA"/>
</dbReference>
<evidence type="ECO:0000256" key="1">
    <source>
        <dbReference type="SAM" id="MobiDB-lite"/>
    </source>
</evidence>
<accession>Q2SH86</accession>
<evidence type="ECO:0000313" key="4">
    <source>
        <dbReference type="Proteomes" id="UP000000238"/>
    </source>
</evidence>
<keyword evidence="4" id="KW-1185">Reference proteome</keyword>
<name>Q2SH86_HAHCH</name>
<proteinExistence type="predicted"/>
<sequence>MNHSKHALSSAIILSIMMTAAGCSSSGDGDKGPDNNDGQNGGDINQKNFTVIQGTDLNTKSSALLSFNPGGPGGSPNQSQRAGDVLQAEDGVDSTLIGGLGVDVMLGASGDDILIGGTEDFNSSVDGDNKGADNRDRAFGNGGDDLFIWTPGDGSDFFDGGEGVDVLVLGVVGEQRDNNGATEGAPFFNVSPPGREGSQDFDGIFLDETNKPVVKVSTSPGFCTVIDKGEHAEELELLNLDHIVRFTLRGVAEAFEAGVRTDDDGLRVAISTKNVEYLVCAPKVTIDGEATDNIEVLDLTTTPPRLALLSELPEHIAQMIQ</sequence>
<dbReference type="HOGENOM" id="CLU_936167_0_0_6"/>
<dbReference type="STRING" id="349521.HCH_03227"/>
<evidence type="ECO:0000256" key="2">
    <source>
        <dbReference type="SAM" id="SignalP"/>
    </source>
</evidence>
<dbReference type="Proteomes" id="UP000000238">
    <property type="component" value="Chromosome"/>
</dbReference>
<feature type="region of interest" description="Disordered" evidence="1">
    <location>
        <begin position="23"/>
        <end position="46"/>
    </location>
</feature>
<dbReference type="eggNOG" id="COG2931">
    <property type="taxonomic scope" value="Bacteria"/>
</dbReference>
<feature type="region of interest" description="Disordered" evidence="1">
    <location>
        <begin position="65"/>
        <end position="84"/>
    </location>
</feature>
<dbReference type="KEGG" id="hch:HCH_03227"/>
<keyword evidence="2" id="KW-0732">Signal</keyword>
<dbReference type="OrthoDB" id="6194573at2"/>
<reference evidence="3 4" key="1">
    <citation type="journal article" date="2005" name="Nucleic Acids Res.">
        <title>Genomic blueprint of Hahella chejuensis, a marine microbe producing an algicidal agent.</title>
        <authorList>
            <person name="Jeong H."/>
            <person name="Yim J.H."/>
            <person name="Lee C."/>
            <person name="Choi S.-H."/>
            <person name="Park Y.K."/>
            <person name="Yoon S.H."/>
            <person name="Hur C.-G."/>
            <person name="Kang H.-Y."/>
            <person name="Kim D."/>
            <person name="Lee H.H."/>
            <person name="Park K.H."/>
            <person name="Park S.-H."/>
            <person name="Park H.-S."/>
            <person name="Lee H.K."/>
            <person name="Oh T.K."/>
            <person name="Kim J.F."/>
        </authorList>
    </citation>
    <scope>NUCLEOTIDE SEQUENCE [LARGE SCALE GENOMIC DNA]</scope>
    <source>
        <strain evidence="3 4">KCTC 2396</strain>
    </source>
</reference>
<feature type="signal peptide" evidence="2">
    <location>
        <begin position="1"/>
        <end position="20"/>
    </location>
</feature>
<feature type="chain" id="PRO_5004215436" evidence="2">
    <location>
        <begin position="21"/>
        <end position="321"/>
    </location>
</feature>
<gene>
    <name evidence="3" type="ordered locus">HCH_03227</name>
</gene>
<dbReference type="PROSITE" id="PS51257">
    <property type="entry name" value="PROKAR_LIPOPROTEIN"/>
    <property type="match status" value="1"/>
</dbReference>
<evidence type="ECO:0000313" key="3">
    <source>
        <dbReference type="EMBL" id="ABC29988.1"/>
    </source>
</evidence>